<dbReference type="InterPro" id="IPR020805">
    <property type="entry name" value="Cell_div_FtsZ_CS"/>
</dbReference>
<evidence type="ECO:0000256" key="1">
    <source>
        <dbReference type="ARBA" id="ARBA00009690"/>
    </source>
</evidence>
<dbReference type="InterPro" id="IPR003008">
    <property type="entry name" value="Tubulin_FtsZ_GTPase"/>
</dbReference>
<dbReference type="GO" id="GO:0003924">
    <property type="term" value="F:GTPase activity"/>
    <property type="evidence" value="ECO:0007669"/>
    <property type="project" value="UniProtKB-UniRule"/>
</dbReference>
<comment type="similarity">
    <text evidence="1 5 7">Belongs to the FtsZ family.</text>
</comment>
<evidence type="ECO:0000256" key="6">
    <source>
        <dbReference type="NCBIfam" id="TIGR00065"/>
    </source>
</evidence>
<evidence type="ECO:0000256" key="5">
    <source>
        <dbReference type="HAMAP-Rule" id="MF_00909"/>
    </source>
</evidence>
<comment type="function">
    <text evidence="5">Essential cell division protein that forms a contractile ring structure (Z ring) at the future cell division site. The regulation of the ring assembly controls the timing and the location of cell division. One of the functions of the FtsZ ring is to recruit other cell division proteins to the septum to produce a new cell wall between the dividing cells. Binds GTP and shows GTPase activity.</text>
</comment>
<keyword evidence="5" id="KW-0963">Cytoplasm</keyword>
<dbReference type="AlphaFoldDB" id="A0A075FYJ9"/>
<feature type="domain" description="Tubulin/FtsZ 2-layer sandwich" evidence="10">
    <location>
        <begin position="231"/>
        <end position="348"/>
    </location>
</feature>
<comment type="subunit">
    <text evidence="5">Homodimer. Polymerizes to form a dynamic ring structure in a strictly GTP-dependent manner. Interacts directly with several other division proteins.</text>
</comment>
<dbReference type="SUPFAM" id="SSF52490">
    <property type="entry name" value="Tubulin nucleotide-binding domain-like"/>
    <property type="match status" value="1"/>
</dbReference>
<dbReference type="PRINTS" id="PR00423">
    <property type="entry name" value="CELLDVISFTSZ"/>
</dbReference>
<feature type="region of interest" description="Disordered" evidence="8">
    <location>
        <begin position="1"/>
        <end position="20"/>
    </location>
</feature>
<keyword evidence="5 7" id="KW-0132">Cell division</keyword>
<accession>A0A075FYJ9</accession>
<dbReference type="InterPro" id="IPR036525">
    <property type="entry name" value="Tubulin/FtsZ_GTPase_sf"/>
</dbReference>
<organism evidence="11">
    <name type="scientific">uncultured marine group II/III euryarchaeote AD1000_49_E05</name>
    <dbReference type="NCBI Taxonomy" id="1457779"/>
    <lineage>
        <taxon>Archaea</taxon>
        <taxon>Methanobacteriati</taxon>
        <taxon>Methanobacteriota</taxon>
        <taxon>environmental samples</taxon>
    </lineage>
</organism>
<keyword evidence="3 5" id="KW-0342">GTP-binding</keyword>
<dbReference type="PROSITE" id="PS01134">
    <property type="entry name" value="FTSZ_1"/>
    <property type="match status" value="1"/>
</dbReference>
<dbReference type="InterPro" id="IPR000158">
    <property type="entry name" value="Cell_div_FtsZ"/>
</dbReference>
<dbReference type="HAMAP" id="MF_00909">
    <property type="entry name" value="FtsZ"/>
    <property type="match status" value="1"/>
</dbReference>
<dbReference type="FunFam" id="3.40.50.1440:FF:000001">
    <property type="entry name" value="Cell division protein FtsZ"/>
    <property type="match status" value="1"/>
</dbReference>
<evidence type="ECO:0000256" key="4">
    <source>
        <dbReference type="ARBA" id="ARBA00023210"/>
    </source>
</evidence>
<dbReference type="GO" id="GO:0005737">
    <property type="term" value="C:cytoplasm"/>
    <property type="evidence" value="ECO:0007669"/>
    <property type="project" value="UniProtKB-SubCell"/>
</dbReference>
<dbReference type="Gene3D" id="3.40.50.1440">
    <property type="entry name" value="Tubulin/FtsZ, GTPase domain"/>
    <property type="match status" value="1"/>
</dbReference>
<dbReference type="PANTHER" id="PTHR30314:SF3">
    <property type="entry name" value="MITOCHONDRIAL DIVISION PROTEIN FSZA"/>
    <property type="match status" value="1"/>
</dbReference>
<dbReference type="PANTHER" id="PTHR30314">
    <property type="entry name" value="CELL DIVISION PROTEIN FTSZ-RELATED"/>
    <property type="match status" value="1"/>
</dbReference>
<feature type="binding site" evidence="5">
    <location>
        <position position="211"/>
    </location>
    <ligand>
        <name>GTP</name>
        <dbReference type="ChEBI" id="CHEBI:37565"/>
    </ligand>
</feature>
<feature type="binding site" evidence="5">
    <location>
        <position position="167"/>
    </location>
    <ligand>
        <name>GTP</name>
        <dbReference type="ChEBI" id="CHEBI:37565"/>
    </ligand>
</feature>
<keyword evidence="5 7" id="KW-0131">Cell cycle</keyword>
<evidence type="ECO:0000256" key="2">
    <source>
        <dbReference type="ARBA" id="ARBA00022741"/>
    </source>
</evidence>
<name>A0A075FYJ9_9EURY</name>
<dbReference type="Pfam" id="PF12327">
    <property type="entry name" value="FtsZ_C"/>
    <property type="match status" value="1"/>
</dbReference>
<reference evidence="11" key="1">
    <citation type="journal article" date="2014" name="Genome Biol. Evol.">
        <title>Pangenome evidence for extensive interdomain horizontal transfer affecting lineage core and shell genes in uncultured planktonic thaumarchaeota and euryarchaeota.</title>
        <authorList>
            <person name="Deschamps P."/>
            <person name="Zivanovic Y."/>
            <person name="Moreira D."/>
            <person name="Rodriguez-Valera F."/>
            <person name="Lopez-Garcia P."/>
        </authorList>
    </citation>
    <scope>NUCLEOTIDE SEQUENCE</scope>
</reference>
<comment type="subcellular location">
    <subcellularLocation>
        <location evidence="5">Cytoplasm</location>
    </subcellularLocation>
    <text evidence="5">Assembles at midcell at the inner surface of the cytoplasmic membrane.</text>
</comment>
<proteinExistence type="inferred from homology"/>
<dbReference type="Pfam" id="PF00091">
    <property type="entry name" value="Tubulin"/>
    <property type="match status" value="1"/>
</dbReference>
<dbReference type="NCBIfam" id="TIGR00065">
    <property type="entry name" value="ftsZ"/>
    <property type="match status" value="1"/>
</dbReference>
<protein>
    <recommendedName>
        <fullName evidence="5 6">Cell division protein FtsZ</fullName>
    </recommendedName>
</protein>
<dbReference type="GO" id="GO:0005525">
    <property type="term" value="F:GTP binding"/>
    <property type="evidence" value="ECO:0007669"/>
    <property type="project" value="UniProtKB-UniRule"/>
</dbReference>
<evidence type="ECO:0000256" key="3">
    <source>
        <dbReference type="ARBA" id="ARBA00023134"/>
    </source>
</evidence>
<dbReference type="Gene3D" id="3.30.1330.20">
    <property type="entry name" value="Tubulin/FtsZ, C-terminal domain"/>
    <property type="match status" value="1"/>
</dbReference>
<keyword evidence="2 5" id="KW-0547">Nucleotide-binding</keyword>
<gene>
    <name evidence="5 11" type="primary">ftsZ</name>
</gene>
<dbReference type="InterPro" id="IPR045061">
    <property type="entry name" value="FtsZ/CetZ"/>
</dbReference>
<dbReference type="InterPro" id="IPR008280">
    <property type="entry name" value="Tub_FtsZ_C"/>
</dbReference>
<dbReference type="GO" id="GO:0051258">
    <property type="term" value="P:protein polymerization"/>
    <property type="evidence" value="ECO:0007669"/>
    <property type="project" value="UniProtKB-UniRule"/>
</dbReference>
<dbReference type="InterPro" id="IPR024757">
    <property type="entry name" value="FtsZ_C"/>
</dbReference>
<dbReference type="SMART" id="SM00864">
    <property type="entry name" value="Tubulin"/>
    <property type="match status" value="1"/>
</dbReference>
<feature type="domain" description="Tubulin/FtsZ GTPase" evidence="9">
    <location>
        <begin position="37"/>
        <end position="229"/>
    </location>
</feature>
<evidence type="ECO:0000259" key="9">
    <source>
        <dbReference type="SMART" id="SM00864"/>
    </source>
</evidence>
<evidence type="ECO:0000259" key="10">
    <source>
        <dbReference type="SMART" id="SM00865"/>
    </source>
</evidence>
<evidence type="ECO:0000256" key="8">
    <source>
        <dbReference type="SAM" id="MobiDB-lite"/>
    </source>
</evidence>
<dbReference type="SUPFAM" id="SSF55307">
    <property type="entry name" value="Tubulin C-terminal domain-like"/>
    <property type="match status" value="1"/>
</dbReference>
<dbReference type="CDD" id="cd02201">
    <property type="entry name" value="FtsZ_type1"/>
    <property type="match status" value="1"/>
</dbReference>
<dbReference type="GO" id="GO:0043093">
    <property type="term" value="P:FtsZ-dependent cytokinesis"/>
    <property type="evidence" value="ECO:0007669"/>
    <property type="project" value="UniProtKB-UniRule"/>
</dbReference>
<feature type="binding site" evidence="5">
    <location>
        <begin position="132"/>
        <end position="134"/>
    </location>
    <ligand>
        <name>GTP</name>
        <dbReference type="ChEBI" id="CHEBI:37565"/>
    </ligand>
</feature>
<evidence type="ECO:0000313" key="11">
    <source>
        <dbReference type="EMBL" id="AIE94611.1"/>
    </source>
</evidence>
<sequence length="365" mass="38769">MKMSEESLQETIADETGFKGETDESELQALVSKLKTNILIIGSGGAGNNTLTRLYKEGLTTIELLAVNTDAQHLLNTPIPHRLLIGKALTKGLGAGSEPKVGEGAAEEARVELLEACHEADIVFLTGGLGGGTGTGSLPIIANFAKERGALTIAIVTLPFSNEGARRAKNARQGLEKLRKSADTVIVIPNDKLLQDDIAKLPLNVAFRHADDILANAIKCMTEITSHSGLVNIDFADMRSIMYEGGVAMIGMGEGQGPDRATDAVTAALTSPLLELEIDQSKGALINVTGGDDMTLEEAHQVVKEVHSKINKEARIIWGASIDSALEHQVRVMLVVTGVKSSQILGRSSGVDDELQGRYGIEFVQ</sequence>
<keyword evidence="4 5" id="KW-0717">Septation</keyword>
<dbReference type="GO" id="GO:0032153">
    <property type="term" value="C:cell division site"/>
    <property type="evidence" value="ECO:0007669"/>
    <property type="project" value="UniProtKB-UniRule"/>
</dbReference>
<dbReference type="InterPro" id="IPR037103">
    <property type="entry name" value="Tubulin/FtsZ-like_C"/>
</dbReference>
<feature type="binding site" evidence="5">
    <location>
        <position position="163"/>
    </location>
    <ligand>
        <name>GTP</name>
        <dbReference type="ChEBI" id="CHEBI:37565"/>
    </ligand>
</feature>
<evidence type="ECO:0000256" key="7">
    <source>
        <dbReference type="RuleBase" id="RU003360"/>
    </source>
</evidence>
<dbReference type="SMART" id="SM00865">
    <property type="entry name" value="Tubulin_C"/>
    <property type="match status" value="1"/>
</dbReference>
<feature type="binding site" evidence="5">
    <location>
        <begin position="45"/>
        <end position="49"/>
    </location>
    <ligand>
        <name>GTP</name>
        <dbReference type="ChEBI" id="CHEBI:37565"/>
    </ligand>
</feature>
<dbReference type="EMBL" id="KF900426">
    <property type="protein sequence ID" value="AIE94611.1"/>
    <property type="molecule type" value="Genomic_DNA"/>
</dbReference>
<dbReference type="InterPro" id="IPR018316">
    <property type="entry name" value="Tubulin/FtsZ_2-layer-sand-dom"/>
</dbReference>